<protein>
    <submittedName>
        <fullName evidence="3">Uncharacterized protein</fullName>
    </submittedName>
</protein>
<dbReference type="EMBL" id="DF973634">
    <property type="protein sequence ID" value="GAU36569.1"/>
    <property type="molecule type" value="Genomic_DNA"/>
</dbReference>
<dbReference type="AlphaFoldDB" id="A0A2Z6NYI5"/>
<organism evidence="3 4">
    <name type="scientific">Trifolium subterraneum</name>
    <name type="common">Subterranean clover</name>
    <dbReference type="NCBI Taxonomy" id="3900"/>
    <lineage>
        <taxon>Eukaryota</taxon>
        <taxon>Viridiplantae</taxon>
        <taxon>Streptophyta</taxon>
        <taxon>Embryophyta</taxon>
        <taxon>Tracheophyta</taxon>
        <taxon>Spermatophyta</taxon>
        <taxon>Magnoliopsida</taxon>
        <taxon>eudicotyledons</taxon>
        <taxon>Gunneridae</taxon>
        <taxon>Pentapetalae</taxon>
        <taxon>rosids</taxon>
        <taxon>fabids</taxon>
        <taxon>Fabales</taxon>
        <taxon>Fabaceae</taxon>
        <taxon>Papilionoideae</taxon>
        <taxon>50 kb inversion clade</taxon>
        <taxon>NPAAA clade</taxon>
        <taxon>Hologalegina</taxon>
        <taxon>IRL clade</taxon>
        <taxon>Trifolieae</taxon>
        <taxon>Trifolium</taxon>
    </lineage>
</organism>
<sequence length="285" mass="33340">MEDGSRVRVPLQSSSQGGEESMKVFREGIDLALNFCRAFQFYVRLGYFGSNPSLRIHNFCDNIFSCFIQSKDPPTKIELMRQLNPLQHLPGSLEKSIEEILKEANAHRLMWKQVNKFELENPFYEEIRKANLILYDTMWRKKDRRREVAALKNEENAANLTEVDGFRVLQADLINLKANSSKIDGSRVLQGDSMRVFKEGVAKKLIVMYEECLQGNFSSVEILREENQSWESSSDETIVTHRPGYGTHTRWENPYFRSYEMHDVGMAQWQSNNKGKRWPRYPKHF</sequence>
<evidence type="ECO:0000313" key="3">
    <source>
        <dbReference type="EMBL" id="GAU36569.1"/>
    </source>
</evidence>
<evidence type="ECO:0000313" key="4">
    <source>
        <dbReference type="Proteomes" id="UP000242715"/>
    </source>
</evidence>
<reference evidence="4" key="1">
    <citation type="journal article" date="2017" name="Front. Plant Sci.">
        <title>Climate Clever Clovers: New Paradigm to Reduce the Environmental Footprint of Ruminants by Breeding Low Methanogenic Forages Utilizing Haplotype Variation.</title>
        <authorList>
            <person name="Kaur P."/>
            <person name="Appels R."/>
            <person name="Bayer P.E."/>
            <person name="Keeble-Gagnere G."/>
            <person name="Wang J."/>
            <person name="Hirakawa H."/>
            <person name="Shirasawa K."/>
            <person name="Vercoe P."/>
            <person name="Stefanova K."/>
            <person name="Durmic Z."/>
            <person name="Nichols P."/>
            <person name="Revell C."/>
            <person name="Isobe S.N."/>
            <person name="Edwards D."/>
            <person name="Erskine W."/>
        </authorList>
    </citation>
    <scope>NUCLEOTIDE SEQUENCE [LARGE SCALE GENOMIC DNA]</scope>
    <source>
        <strain evidence="4">cv. Daliak</strain>
    </source>
</reference>
<keyword evidence="2" id="KW-0698">rRNA processing</keyword>
<comment type="similarity">
    <text evidence="1">Belongs to the TSR2 family.</text>
</comment>
<keyword evidence="4" id="KW-1185">Reference proteome</keyword>
<dbReference type="PANTHER" id="PTHR21250">
    <property type="entry name" value="PRE-RRNA-PROCESSING PROTEIN TSR2 HOMOLOG"/>
    <property type="match status" value="1"/>
</dbReference>
<dbReference type="Proteomes" id="UP000242715">
    <property type="component" value="Unassembled WGS sequence"/>
</dbReference>
<dbReference type="InterPro" id="IPR019398">
    <property type="entry name" value="Pre-rRNA_process_TSR2"/>
</dbReference>
<evidence type="ECO:0000256" key="1">
    <source>
        <dbReference type="ARBA" id="ARBA00006524"/>
    </source>
</evidence>
<accession>A0A2Z6NYI5</accession>
<gene>
    <name evidence="3" type="ORF">TSUD_362390</name>
</gene>
<name>A0A2Z6NYI5_TRISU</name>
<proteinExistence type="inferred from homology"/>
<dbReference type="GO" id="GO:0006364">
    <property type="term" value="P:rRNA processing"/>
    <property type="evidence" value="ECO:0007669"/>
    <property type="project" value="UniProtKB-KW"/>
</dbReference>
<evidence type="ECO:0000256" key="2">
    <source>
        <dbReference type="ARBA" id="ARBA00022552"/>
    </source>
</evidence>